<accession>A0ABQ5BXJ4</accession>
<reference evidence="2" key="2">
    <citation type="submission" date="2022-01" db="EMBL/GenBank/DDBJ databases">
        <authorList>
            <person name="Yamashiro T."/>
            <person name="Shiraishi A."/>
            <person name="Satake H."/>
            <person name="Nakayama K."/>
        </authorList>
    </citation>
    <scope>NUCLEOTIDE SEQUENCE</scope>
</reference>
<feature type="region of interest" description="Disordered" evidence="1">
    <location>
        <begin position="311"/>
        <end position="332"/>
    </location>
</feature>
<feature type="compositionally biased region" description="Acidic residues" evidence="1">
    <location>
        <begin position="317"/>
        <end position="327"/>
    </location>
</feature>
<evidence type="ECO:0000313" key="3">
    <source>
        <dbReference type="Proteomes" id="UP001151760"/>
    </source>
</evidence>
<keyword evidence="3" id="KW-1185">Reference proteome</keyword>
<organism evidence="2 3">
    <name type="scientific">Tanacetum coccineum</name>
    <dbReference type="NCBI Taxonomy" id="301880"/>
    <lineage>
        <taxon>Eukaryota</taxon>
        <taxon>Viridiplantae</taxon>
        <taxon>Streptophyta</taxon>
        <taxon>Embryophyta</taxon>
        <taxon>Tracheophyta</taxon>
        <taxon>Spermatophyta</taxon>
        <taxon>Magnoliopsida</taxon>
        <taxon>eudicotyledons</taxon>
        <taxon>Gunneridae</taxon>
        <taxon>Pentapetalae</taxon>
        <taxon>asterids</taxon>
        <taxon>campanulids</taxon>
        <taxon>Asterales</taxon>
        <taxon>Asteraceae</taxon>
        <taxon>Asteroideae</taxon>
        <taxon>Anthemideae</taxon>
        <taxon>Anthemidinae</taxon>
        <taxon>Tanacetum</taxon>
    </lineage>
</organism>
<name>A0ABQ5BXJ4_9ASTR</name>
<dbReference type="EMBL" id="BQNB010013727">
    <property type="protein sequence ID" value="GJT19565.1"/>
    <property type="molecule type" value="Genomic_DNA"/>
</dbReference>
<sequence length="401" mass="45786">MLAPSGKGLILYQAYGNSYATTGAFARIVGKTSLLEVLTSTASSFGTAAWGRVRIQSSGGSYHPIPCLNSFHREGTTKLLQIFYDHVDNTIQKTIDYVAGGRLRKLRPDEAWAAYREVAHMRLKEGNDASSQRMYDPLHKDVTFRLGGVEREMPLLEFGCRSMHIFTHMFWPTIGDGGYNVGNTKAKSIRNPRIKLVHRCIMMTITGRKETTNRVTEIDLFYLYCIFEERVVCNIPYWLAKYLKSVRDKSVIFGGMFVTKIARSFGLLTNELVSVLNRKPPPHVYRKTSLIKMGVIMKLYEGECCWPDTREVAGEGGGDDEEGDGEVGNEGIGDSVDIYRNMSQGDWQQDERDHWMYVHTVRQFQHMSTRDNLEPHLQIDPFPRLYLMRRSLEVLRKFLLG</sequence>
<reference evidence="2" key="1">
    <citation type="journal article" date="2022" name="Int. J. Mol. Sci.">
        <title>Draft Genome of Tanacetum Coccineum: Genomic Comparison of Closely Related Tanacetum-Family Plants.</title>
        <authorList>
            <person name="Yamashiro T."/>
            <person name="Shiraishi A."/>
            <person name="Nakayama K."/>
            <person name="Satake H."/>
        </authorList>
    </citation>
    <scope>NUCLEOTIDE SEQUENCE</scope>
</reference>
<proteinExistence type="predicted"/>
<evidence type="ECO:0000256" key="1">
    <source>
        <dbReference type="SAM" id="MobiDB-lite"/>
    </source>
</evidence>
<dbReference type="Proteomes" id="UP001151760">
    <property type="component" value="Unassembled WGS sequence"/>
</dbReference>
<comment type="caution">
    <text evidence="2">The sequence shown here is derived from an EMBL/GenBank/DDBJ whole genome shotgun (WGS) entry which is preliminary data.</text>
</comment>
<gene>
    <name evidence="2" type="ORF">Tco_0878271</name>
</gene>
<evidence type="ECO:0000313" key="2">
    <source>
        <dbReference type="EMBL" id="GJT19565.1"/>
    </source>
</evidence>
<protein>
    <submittedName>
        <fullName evidence="2">Uncharacterized protein</fullName>
    </submittedName>
</protein>